<accession>A0A1V9XN06</accession>
<dbReference type="Pfam" id="PF02391">
    <property type="entry name" value="MoaE"/>
    <property type="match status" value="1"/>
</dbReference>
<keyword evidence="2" id="KW-1185">Reference proteome</keyword>
<sequence length="183" mass="20644">MLALKLARPIVQYGQIRAVIITLDSVHYGSLETNKKGRQTIVGLVRNRLDVSEWLTHVTASSCGAISIFLGTTRSDIVDGKSVSSLFYEAYDAMALKEMRQLCDKARSIYSVKNIVLMHRLGSVAVKEASVLLICSGAHRQETLRSTEWLINELKSRAPIWKREIFTDGAEVWKANKEVFWMQ</sequence>
<proteinExistence type="predicted"/>
<dbReference type="CDD" id="cd00756">
    <property type="entry name" value="MoaE"/>
    <property type="match status" value="1"/>
</dbReference>
<dbReference type="AlphaFoldDB" id="A0A1V9XN06"/>
<gene>
    <name evidence="1" type="ORF">BIW11_08776</name>
</gene>
<evidence type="ECO:0000313" key="1">
    <source>
        <dbReference type="EMBL" id="OQR74894.1"/>
    </source>
</evidence>
<dbReference type="SUPFAM" id="SSF54690">
    <property type="entry name" value="Molybdopterin synthase subunit MoaE"/>
    <property type="match status" value="1"/>
</dbReference>
<protein>
    <submittedName>
        <fullName evidence="1">Molybdopterin synthase large subunit-like</fullName>
    </submittedName>
</protein>
<evidence type="ECO:0000313" key="2">
    <source>
        <dbReference type="Proteomes" id="UP000192247"/>
    </source>
</evidence>
<dbReference type="InParanoid" id="A0A1V9XN06"/>
<dbReference type="Proteomes" id="UP000192247">
    <property type="component" value="Unassembled WGS sequence"/>
</dbReference>
<dbReference type="InterPro" id="IPR036563">
    <property type="entry name" value="MoaE_sf"/>
</dbReference>
<dbReference type="InterPro" id="IPR003448">
    <property type="entry name" value="Mopterin_biosynth_MoaE"/>
</dbReference>
<dbReference type="EMBL" id="MNPL01007191">
    <property type="protein sequence ID" value="OQR74894.1"/>
    <property type="molecule type" value="Genomic_DNA"/>
</dbReference>
<name>A0A1V9XN06_9ACAR</name>
<comment type="caution">
    <text evidence="1">The sequence shown here is derived from an EMBL/GenBank/DDBJ whole genome shotgun (WGS) entry which is preliminary data.</text>
</comment>
<dbReference type="GO" id="GO:0006777">
    <property type="term" value="P:Mo-molybdopterin cofactor biosynthetic process"/>
    <property type="evidence" value="ECO:0007669"/>
    <property type="project" value="InterPro"/>
</dbReference>
<dbReference type="Gene3D" id="3.90.1170.40">
    <property type="entry name" value="Molybdopterin biosynthesis MoaE subunit"/>
    <property type="match status" value="1"/>
</dbReference>
<dbReference type="OrthoDB" id="5531344at2759"/>
<dbReference type="STRING" id="418985.A0A1V9XN06"/>
<organism evidence="1 2">
    <name type="scientific">Tropilaelaps mercedesae</name>
    <dbReference type="NCBI Taxonomy" id="418985"/>
    <lineage>
        <taxon>Eukaryota</taxon>
        <taxon>Metazoa</taxon>
        <taxon>Ecdysozoa</taxon>
        <taxon>Arthropoda</taxon>
        <taxon>Chelicerata</taxon>
        <taxon>Arachnida</taxon>
        <taxon>Acari</taxon>
        <taxon>Parasitiformes</taxon>
        <taxon>Mesostigmata</taxon>
        <taxon>Gamasina</taxon>
        <taxon>Dermanyssoidea</taxon>
        <taxon>Laelapidae</taxon>
        <taxon>Tropilaelaps</taxon>
    </lineage>
</organism>
<reference evidence="1 2" key="1">
    <citation type="journal article" date="2017" name="Gigascience">
        <title>Draft genome of the honey bee ectoparasitic mite, Tropilaelaps mercedesae, is shaped by the parasitic life history.</title>
        <authorList>
            <person name="Dong X."/>
            <person name="Armstrong S.D."/>
            <person name="Xia D."/>
            <person name="Makepeace B.L."/>
            <person name="Darby A.C."/>
            <person name="Kadowaki T."/>
        </authorList>
    </citation>
    <scope>NUCLEOTIDE SEQUENCE [LARGE SCALE GENOMIC DNA]</scope>
    <source>
        <strain evidence="1">Wuxi-XJTLU</strain>
    </source>
</reference>
<dbReference type="PANTHER" id="PTHR23404">
    <property type="entry name" value="MOLYBDOPTERIN SYNTHASE RELATED"/>
    <property type="match status" value="1"/>
</dbReference>